<keyword evidence="1" id="KW-0472">Membrane</keyword>
<keyword evidence="1" id="KW-0812">Transmembrane</keyword>
<name>A0A1X9T422_9BACL</name>
<keyword evidence="2" id="KW-0614">Plasmid</keyword>
<reference evidence="2 3" key="1">
    <citation type="journal article" date="2016" name="Int. J. Syst. Evol. Microbiol.">
        <title>Paenibacillus damxungensis sp. nov., isolated from raw yak (Bos grunniens) milk.</title>
        <authorList>
            <person name="Wu Z."/>
            <person name="Gao C."/>
            <person name="Han J."/>
            <person name="Liu Z."/>
        </authorList>
    </citation>
    <scope>NUCLEOTIDE SEQUENCE [LARGE SCALE GENOMIC DNA]</scope>
    <source>
        <strain evidence="2 3">BD3526</strain>
        <plasmid evidence="2 3">unnamed1</plasmid>
    </source>
</reference>
<keyword evidence="1" id="KW-1133">Transmembrane helix</keyword>
<feature type="transmembrane region" description="Helical" evidence="1">
    <location>
        <begin position="15"/>
        <end position="32"/>
    </location>
</feature>
<keyword evidence="3" id="KW-1185">Reference proteome</keyword>
<dbReference type="AlphaFoldDB" id="A0A1X9T422"/>
<evidence type="ECO:0000313" key="2">
    <source>
        <dbReference type="EMBL" id="ARR10644.1"/>
    </source>
</evidence>
<organism evidence="2 3">
    <name type="scientific">Paenibacillus bovis</name>
    <dbReference type="NCBI Taxonomy" id="1616788"/>
    <lineage>
        <taxon>Bacteria</taxon>
        <taxon>Bacillati</taxon>
        <taxon>Bacillota</taxon>
        <taxon>Bacilli</taxon>
        <taxon>Bacillales</taxon>
        <taxon>Paenibacillaceae</taxon>
        <taxon>Paenibacillus</taxon>
    </lineage>
</organism>
<dbReference type="Proteomes" id="UP000078148">
    <property type="component" value="Plasmid unnamed1"/>
</dbReference>
<sequence length="36" mass="4526">MSWSKRTMVWIQERVLASLFIHLIILLIRYWIEHSR</sequence>
<evidence type="ECO:0000313" key="3">
    <source>
        <dbReference type="Proteomes" id="UP000078148"/>
    </source>
</evidence>
<dbReference type="KEGG" id="pbv:AR543_p0036"/>
<accession>A0A1X9T422</accession>
<protein>
    <submittedName>
        <fullName evidence="2">Uncharacterized protein</fullName>
    </submittedName>
</protein>
<geneLocation type="plasmid" evidence="2 3">
    <name>unnamed1</name>
</geneLocation>
<dbReference type="EMBL" id="CP021170">
    <property type="protein sequence ID" value="ARR10644.1"/>
    <property type="molecule type" value="Genomic_DNA"/>
</dbReference>
<gene>
    <name evidence="2" type="ORF">AR543_p0036</name>
</gene>
<evidence type="ECO:0000256" key="1">
    <source>
        <dbReference type="SAM" id="Phobius"/>
    </source>
</evidence>
<proteinExistence type="predicted"/>